<dbReference type="Proteomes" id="UP000000763">
    <property type="component" value="Chromosome 9"/>
</dbReference>
<name>Q69MT4_ORYSJ</name>
<proteinExistence type="predicted"/>
<organism evidence="3 4">
    <name type="scientific">Oryza sativa subsp. japonica</name>
    <name type="common">Rice</name>
    <dbReference type="NCBI Taxonomy" id="39947"/>
    <lineage>
        <taxon>Eukaryota</taxon>
        <taxon>Viridiplantae</taxon>
        <taxon>Streptophyta</taxon>
        <taxon>Embryophyta</taxon>
        <taxon>Tracheophyta</taxon>
        <taxon>Spermatophyta</taxon>
        <taxon>Magnoliopsida</taxon>
        <taxon>Liliopsida</taxon>
        <taxon>Poales</taxon>
        <taxon>Poaceae</taxon>
        <taxon>BOP clade</taxon>
        <taxon>Oryzoideae</taxon>
        <taxon>Oryzeae</taxon>
        <taxon>Oryzinae</taxon>
        <taxon>Oryza</taxon>
        <taxon>Oryza sativa</taxon>
    </lineage>
</organism>
<evidence type="ECO:0000313" key="3">
    <source>
        <dbReference type="EMBL" id="BAD33831.1"/>
    </source>
</evidence>
<sequence length="162" mass="16622">MVGGRRWGAWAAGAKGGGGLDRPAAARPLYLLLLIVVAVDLHDHAEYQIETSRPPPLVCPPPPPLSSPTSSAAAIATTHGTRRCRSGSARGSAVASVITGSHNSTIRLWDLAAGKTALTLTHSRAAAAAAEDDLEFGGAQEMAIAYPGSLDSMPCICAADQR</sequence>
<protein>
    <submittedName>
        <fullName evidence="3">Uncharacterized protein</fullName>
    </submittedName>
</protein>
<dbReference type="PROSITE" id="PS50082">
    <property type="entry name" value="WD_REPEATS_2"/>
    <property type="match status" value="1"/>
</dbReference>
<feature type="compositionally biased region" description="Pro residues" evidence="2">
    <location>
        <begin position="53"/>
        <end position="66"/>
    </location>
</feature>
<dbReference type="AlphaFoldDB" id="Q69MT4"/>
<dbReference type="Gene3D" id="2.130.10.10">
    <property type="entry name" value="YVTN repeat-like/Quinoprotein amine dehydrogenase"/>
    <property type="match status" value="1"/>
</dbReference>
<evidence type="ECO:0000256" key="2">
    <source>
        <dbReference type="SAM" id="MobiDB-lite"/>
    </source>
</evidence>
<accession>Q69MT4</accession>
<dbReference type="EMBL" id="AP005735">
    <property type="protein sequence ID" value="BAD33831.1"/>
    <property type="molecule type" value="Genomic_DNA"/>
</dbReference>
<feature type="repeat" description="WD" evidence="1">
    <location>
        <begin position="97"/>
        <end position="119"/>
    </location>
</feature>
<keyword evidence="1" id="KW-0853">WD repeat</keyword>
<gene>
    <name evidence="3" type="primary">OSJNBb0034B12.24</name>
</gene>
<reference evidence="4" key="2">
    <citation type="journal article" date="2008" name="Nucleic Acids Res.">
        <title>The rice annotation project database (RAP-DB): 2008 update.</title>
        <authorList>
            <consortium name="The rice annotation project (RAP)"/>
        </authorList>
    </citation>
    <scope>GENOME REANNOTATION</scope>
    <source>
        <strain evidence="4">cv. Nipponbare</strain>
    </source>
</reference>
<dbReference type="InterPro" id="IPR001680">
    <property type="entry name" value="WD40_rpt"/>
</dbReference>
<feature type="region of interest" description="Disordered" evidence="2">
    <location>
        <begin position="52"/>
        <end position="71"/>
    </location>
</feature>
<dbReference type="InterPro" id="IPR015943">
    <property type="entry name" value="WD40/YVTN_repeat-like_dom_sf"/>
</dbReference>
<evidence type="ECO:0000256" key="1">
    <source>
        <dbReference type="PROSITE-ProRule" id="PRU00221"/>
    </source>
</evidence>
<evidence type="ECO:0000313" key="4">
    <source>
        <dbReference type="Proteomes" id="UP000000763"/>
    </source>
</evidence>
<reference evidence="4" key="1">
    <citation type="journal article" date="2005" name="Nature">
        <title>The map-based sequence of the rice genome.</title>
        <authorList>
            <consortium name="International rice genome sequencing project (IRGSP)"/>
            <person name="Matsumoto T."/>
            <person name="Wu J."/>
            <person name="Kanamori H."/>
            <person name="Katayose Y."/>
            <person name="Fujisawa M."/>
            <person name="Namiki N."/>
            <person name="Mizuno H."/>
            <person name="Yamamoto K."/>
            <person name="Antonio B.A."/>
            <person name="Baba T."/>
            <person name="Sakata K."/>
            <person name="Nagamura Y."/>
            <person name="Aoki H."/>
            <person name="Arikawa K."/>
            <person name="Arita K."/>
            <person name="Bito T."/>
            <person name="Chiden Y."/>
            <person name="Fujitsuka N."/>
            <person name="Fukunaka R."/>
            <person name="Hamada M."/>
            <person name="Harada C."/>
            <person name="Hayashi A."/>
            <person name="Hijishita S."/>
            <person name="Honda M."/>
            <person name="Hosokawa S."/>
            <person name="Ichikawa Y."/>
            <person name="Idonuma A."/>
            <person name="Iijima M."/>
            <person name="Ikeda M."/>
            <person name="Ikeno M."/>
            <person name="Ito K."/>
            <person name="Ito S."/>
            <person name="Ito T."/>
            <person name="Ito Y."/>
            <person name="Ito Y."/>
            <person name="Iwabuchi A."/>
            <person name="Kamiya K."/>
            <person name="Karasawa W."/>
            <person name="Kurita K."/>
            <person name="Katagiri S."/>
            <person name="Kikuta A."/>
            <person name="Kobayashi H."/>
            <person name="Kobayashi N."/>
            <person name="Machita K."/>
            <person name="Maehara T."/>
            <person name="Masukawa M."/>
            <person name="Mizubayashi T."/>
            <person name="Mukai Y."/>
            <person name="Nagasaki H."/>
            <person name="Nagata Y."/>
            <person name="Naito S."/>
            <person name="Nakashima M."/>
            <person name="Nakama Y."/>
            <person name="Nakamichi Y."/>
            <person name="Nakamura M."/>
            <person name="Meguro A."/>
            <person name="Negishi M."/>
            <person name="Ohta I."/>
            <person name="Ohta T."/>
            <person name="Okamoto M."/>
            <person name="Ono N."/>
            <person name="Saji S."/>
            <person name="Sakaguchi M."/>
            <person name="Sakai K."/>
            <person name="Shibata M."/>
            <person name="Shimokawa T."/>
            <person name="Song J."/>
            <person name="Takazaki Y."/>
            <person name="Terasawa K."/>
            <person name="Tsugane M."/>
            <person name="Tsuji K."/>
            <person name="Ueda S."/>
            <person name="Waki K."/>
            <person name="Yamagata H."/>
            <person name="Yamamoto M."/>
            <person name="Yamamoto S."/>
            <person name="Yamane H."/>
            <person name="Yoshiki S."/>
            <person name="Yoshihara R."/>
            <person name="Yukawa K."/>
            <person name="Zhong H."/>
            <person name="Yano M."/>
            <person name="Yuan Q."/>
            <person name="Ouyang S."/>
            <person name="Liu J."/>
            <person name="Jones K.M."/>
            <person name="Gansberger K."/>
            <person name="Moffat K."/>
            <person name="Hill J."/>
            <person name="Bera J."/>
            <person name="Fadrosh D."/>
            <person name="Jin S."/>
            <person name="Johri S."/>
            <person name="Kim M."/>
            <person name="Overton L."/>
            <person name="Reardon M."/>
            <person name="Tsitrin T."/>
            <person name="Vuong H."/>
            <person name="Weaver B."/>
            <person name="Ciecko A."/>
            <person name="Tallon L."/>
            <person name="Jackson J."/>
            <person name="Pai G."/>
            <person name="Aken S.V."/>
            <person name="Utterback T."/>
            <person name="Reidmuller S."/>
            <person name="Feldblyum T."/>
            <person name="Hsiao J."/>
            <person name="Zismann V."/>
            <person name="Iobst S."/>
            <person name="de Vazeille A.R."/>
            <person name="Buell C.R."/>
            <person name="Ying K."/>
            <person name="Li Y."/>
            <person name="Lu T."/>
            <person name="Huang Y."/>
            <person name="Zhao Q."/>
            <person name="Feng Q."/>
            <person name="Zhang L."/>
            <person name="Zhu J."/>
            <person name="Weng Q."/>
            <person name="Mu J."/>
            <person name="Lu Y."/>
            <person name="Fan D."/>
            <person name="Liu Y."/>
            <person name="Guan J."/>
            <person name="Zhang Y."/>
            <person name="Yu S."/>
            <person name="Liu X."/>
            <person name="Zhang Y."/>
            <person name="Hong G."/>
            <person name="Han B."/>
            <person name="Choisne N."/>
            <person name="Demange N."/>
            <person name="Orjeda G."/>
            <person name="Samain S."/>
            <person name="Cattolico L."/>
            <person name="Pelletier E."/>
            <person name="Couloux A."/>
            <person name="Segurens B."/>
            <person name="Wincker P."/>
            <person name="D'Hont A."/>
            <person name="Scarpelli C."/>
            <person name="Weissenbach J."/>
            <person name="Salanoubat M."/>
            <person name="Quetier F."/>
            <person name="Yu Y."/>
            <person name="Kim H.R."/>
            <person name="Rambo T."/>
            <person name="Currie J."/>
            <person name="Collura K."/>
            <person name="Luo M."/>
            <person name="Yang T."/>
            <person name="Ammiraju J.S.S."/>
            <person name="Engler F."/>
            <person name="Soderlund C."/>
            <person name="Wing R.A."/>
            <person name="Palmer L.E."/>
            <person name="de la Bastide M."/>
            <person name="Spiegel L."/>
            <person name="Nascimento L."/>
            <person name="Zutavern T."/>
            <person name="O'Shaughnessy A."/>
            <person name="Dike S."/>
            <person name="Dedhia N."/>
            <person name="Preston R."/>
            <person name="Balija V."/>
            <person name="McCombie W.R."/>
            <person name="Chow T."/>
            <person name="Chen H."/>
            <person name="Chung M."/>
            <person name="Chen C."/>
            <person name="Shaw J."/>
            <person name="Wu H."/>
            <person name="Hsiao K."/>
            <person name="Chao Y."/>
            <person name="Chu M."/>
            <person name="Cheng C."/>
            <person name="Hour A."/>
            <person name="Lee P."/>
            <person name="Lin S."/>
            <person name="Lin Y."/>
            <person name="Liou J."/>
            <person name="Liu S."/>
            <person name="Hsing Y."/>
            <person name="Raghuvanshi S."/>
            <person name="Mohanty A."/>
            <person name="Bharti A.K."/>
            <person name="Gaur A."/>
            <person name="Gupta V."/>
            <person name="Kumar D."/>
            <person name="Ravi V."/>
            <person name="Vij S."/>
            <person name="Kapur A."/>
            <person name="Khurana P."/>
            <person name="Khurana P."/>
            <person name="Khurana J.P."/>
            <person name="Tyagi A.K."/>
            <person name="Gaikwad K."/>
            <person name="Singh A."/>
            <person name="Dalal V."/>
            <person name="Srivastava S."/>
            <person name="Dixit A."/>
            <person name="Pal A.K."/>
            <person name="Ghazi I.A."/>
            <person name="Yadav M."/>
            <person name="Pandit A."/>
            <person name="Bhargava A."/>
            <person name="Sureshbabu K."/>
            <person name="Batra K."/>
            <person name="Sharma T.R."/>
            <person name="Mohapatra T."/>
            <person name="Singh N.K."/>
            <person name="Messing J."/>
            <person name="Nelson A.B."/>
            <person name="Fuks G."/>
            <person name="Kavchok S."/>
            <person name="Keizer G."/>
            <person name="Linton E."/>
            <person name="Llaca V."/>
            <person name="Song R."/>
            <person name="Tanyolac B."/>
            <person name="Young S."/>
            <person name="Ho-Il K."/>
            <person name="Hahn J.H."/>
            <person name="Sangsakoo G."/>
            <person name="Vanavichit A."/>
            <person name="de Mattos Luiz.A.T."/>
            <person name="Zimmer P.D."/>
            <person name="Malone G."/>
            <person name="Dellagostin O."/>
            <person name="de Oliveira A.C."/>
            <person name="Bevan M."/>
            <person name="Bancroft I."/>
            <person name="Minx P."/>
            <person name="Cordum H."/>
            <person name="Wilson R."/>
            <person name="Cheng Z."/>
            <person name="Jin W."/>
            <person name="Jiang J."/>
            <person name="Leong S.A."/>
            <person name="Iwama H."/>
            <person name="Gojobori T."/>
            <person name="Itoh T."/>
            <person name="Niimura Y."/>
            <person name="Fujii Y."/>
            <person name="Habara T."/>
            <person name="Sakai H."/>
            <person name="Sato Y."/>
            <person name="Wilson G."/>
            <person name="Kumar K."/>
            <person name="McCouch S."/>
            <person name="Juretic N."/>
            <person name="Hoen D."/>
            <person name="Wright S."/>
            <person name="Bruskiewich R."/>
            <person name="Bureau T."/>
            <person name="Miyao A."/>
            <person name="Hirochika H."/>
            <person name="Nishikawa T."/>
            <person name="Kadowaki K."/>
            <person name="Sugiura M."/>
            <person name="Burr B."/>
            <person name="Sasaki T."/>
        </authorList>
    </citation>
    <scope>NUCLEOTIDE SEQUENCE [LARGE SCALE GENOMIC DNA]</scope>
    <source>
        <strain evidence="4">cv. Nipponbare</strain>
    </source>
</reference>